<dbReference type="WBParaSite" id="Hba_21489">
    <property type="protein sequence ID" value="Hba_21489"/>
    <property type="gene ID" value="Hba_21489"/>
</dbReference>
<accession>A0A1I7XUQ9</accession>
<reference evidence="2" key="1">
    <citation type="submission" date="2016-11" db="UniProtKB">
        <authorList>
            <consortium name="WormBaseParasite"/>
        </authorList>
    </citation>
    <scope>IDENTIFICATION</scope>
</reference>
<organism evidence="1 2">
    <name type="scientific">Heterorhabditis bacteriophora</name>
    <name type="common">Entomopathogenic nematode worm</name>
    <dbReference type="NCBI Taxonomy" id="37862"/>
    <lineage>
        <taxon>Eukaryota</taxon>
        <taxon>Metazoa</taxon>
        <taxon>Ecdysozoa</taxon>
        <taxon>Nematoda</taxon>
        <taxon>Chromadorea</taxon>
        <taxon>Rhabditida</taxon>
        <taxon>Rhabditina</taxon>
        <taxon>Rhabditomorpha</taxon>
        <taxon>Strongyloidea</taxon>
        <taxon>Heterorhabditidae</taxon>
        <taxon>Heterorhabditis</taxon>
    </lineage>
</organism>
<sequence>MLFKCGNPKNFLKAHHLVLSLHDIRHVKQEVVNHLSETNLFRFKPIVAHLSVLRCYKATD</sequence>
<keyword evidence="1" id="KW-1185">Reference proteome</keyword>
<name>A0A1I7XUQ9_HETBA</name>
<protein>
    <submittedName>
        <fullName evidence="2">Uncharacterized protein</fullName>
    </submittedName>
</protein>
<evidence type="ECO:0000313" key="2">
    <source>
        <dbReference type="WBParaSite" id="Hba_21489"/>
    </source>
</evidence>
<proteinExistence type="predicted"/>
<dbReference type="AlphaFoldDB" id="A0A1I7XUQ9"/>
<evidence type="ECO:0000313" key="1">
    <source>
        <dbReference type="Proteomes" id="UP000095283"/>
    </source>
</evidence>
<dbReference type="Proteomes" id="UP000095283">
    <property type="component" value="Unplaced"/>
</dbReference>